<reference evidence="7 8" key="1">
    <citation type="submission" date="2022-03" db="EMBL/GenBank/DDBJ databases">
        <authorList>
            <person name="Nunn A."/>
            <person name="Chopra R."/>
            <person name="Nunn A."/>
            <person name="Contreras Garrido A."/>
        </authorList>
    </citation>
    <scope>NUCLEOTIDE SEQUENCE [LARGE SCALE GENOMIC DNA]</scope>
</reference>
<evidence type="ECO:0000256" key="3">
    <source>
        <dbReference type="ARBA" id="ARBA00022786"/>
    </source>
</evidence>
<comment type="subunit">
    <text evidence="4">Part of a SCF (SKP1-cullin-F-box) protein ligase complex.</text>
</comment>
<organism evidence="7 8">
    <name type="scientific">Thlaspi arvense</name>
    <name type="common">Field penny-cress</name>
    <dbReference type="NCBI Taxonomy" id="13288"/>
    <lineage>
        <taxon>Eukaryota</taxon>
        <taxon>Viridiplantae</taxon>
        <taxon>Streptophyta</taxon>
        <taxon>Embryophyta</taxon>
        <taxon>Tracheophyta</taxon>
        <taxon>Spermatophyta</taxon>
        <taxon>Magnoliopsida</taxon>
        <taxon>eudicotyledons</taxon>
        <taxon>Gunneridae</taxon>
        <taxon>Pentapetalae</taxon>
        <taxon>rosids</taxon>
        <taxon>malvids</taxon>
        <taxon>Brassicales</taxon>
        <taxon>Brassicaceae</taxon>
        <taxon>Thlaspideae</taxon>
        <taxon>Thlaspi</taxon>
    </lineage>
</organism>
<dbReference type="InterPro" id="IPR016073">
    <property type="entry name" value="Skp1_comp_POZ"/>
</dbReference>
<gene>
    <name evidence="7" type="ORF">TAV2_LOCUS22084</name>
</gene>
<sequence length="160" mass="17878">MSKKNIVLKSSNGIIFEVEEAVALQSETIPYMIEDDCANDTIPLANVTGDILALVIEYCKKHVVVADGDGGGSSSSSQEDLKNWDAQFMNDLDQSKIFNLLLAADFLNIKTLFDLTCQFVADTMIKGKSVEEVRRTLNIEKDYTSEEEAKARQENEWAFK</sequence>
<evidence type="ECO:0000259" key="6">
    <source>
        <dbReference type="Pfam" id="PF03931"/>
    </source>
</evidence>
<comment type="function">
    <text evidence="4">Involved in ubiquitination and subsequent proteasomal degradation of target proteins. Together with CUL1, RBX1 and a F-box protein, it forms a SCF E3 ubiquitin ligase complex. The functional specificity of this complex depends on the type of F-box protein. In the SCF complex, it serves as an adapter that links the F-box protein to CUL1.</text>
</comment>
<evidence type="ECO:0000256" key="1">
    <source>
        <dbReference type="ARBA" id="ARBA00004906"/>
    </source>
</evidence>
<dbReference type="GO" id="GO:0006511">
    <property type="term" value="P:ubiquitin-dependent protein catabolic process"/>
    <property type="evidence" value="ECO:0007669"/>
    <property type="project" value="InterPro"/>
</dbReference>
<accession>A0AAU9STW9</accession>
<comment type="pathway">
    <text evidence="1 4">Protein modification; protein ubiquitination.</text>
</comment>
<evidence type="ECO:0000313" key="8">
    <source>
        <dbReference type="Proteomes" id="UP000836841"/>
    </source>
</evidence>
<dbReference type="SUPFAM" id="SSF81382">
    <property type="entry name" value="Skp1 dimerisation domain-like"/>
    <property type="match status" value="1"/>
</dbReference>
<dbReference type="InterPro" id="IPR016072">
    <property type="entry name" value="Skp1_comp_dimer"/>
</dbReference>
<dbReference type="GO" id="GO:0009867">
    <property type="term" value="P:jasmonic acid mediated signaling pathway"/>
    <property type="evidence" value="ECO:0007669"/>
    <property type="project" value="UniProtKB-ARBA"/>
</dbReference>
<keyword evidence="8" id="KW-1185">Reference proteome</keyword>
<dbReference type="SMART" id="SM00512">
    <property type="entry name" value="Skp1"/>
    <property type="match status" value="1"/>
</dbReference>
<evidence type="ECO:0000256" key="2">
    <source>
        <dbReference type="ARBA" id="ARBA00009993"/>
    </source>
</evidence>
<dbReference type="InterPro" id="IPR011333">
    <property type="entry name" value="SKP1/BTB/POZ_sf"/>
</dbReference>
<feature type="domain" description="SKP1 component POZ" evidence="6">
    <location>
        <begin position="5"/>
        <end position="63"/>
    </location>
</feature>
<dbReference type="PIRSF" id="PIRSF028729">
    <property type="entry name" value="E3_ubiquit_lig_SCF_Skp"/>
    <property type="match status" value="1"/>
</dbReference>
<evidence type="ECO:0000259" key="5">
    <source>
        <dbReference type="Pfam" id="PF01466"/>
    </source>
</evidence>
<dbReference type="AlphaFoldDB" id="A0AAU9STW9"/>
<comment type="similarity">
    <text evidence="2 4">Belongs to the SKP1 family.</text>
</comment>
<feature type="domain" description="SKP1 component dimerisation" evidence="5">
    <location>
        <begin position="110"/>
        <end position="158"/>
    </location>
</feature>
<name>A0AAU9STW9_THLAR</name>
<dbReference type="EMBL" id="OU466862">
    <property type="protein sequence ID" value="CAH2070441.1"/>
    <property type="molecule type" value="Genomic_DNA"/>
</dbReference>
<dbReference type="PANTHER" id="PTHR11165">
    <property type="entry name" value="SKP1"/>
    <property type="match status" value="1"/>
</dbReference>
<dbReference type="InterPro" id="IPR036296">
    <property type="entry name" value="SKP1-like_dim_sf"/>
</dbReference>
<dbReference type="SUPFAM" id="SSF54695">
    <property type="entry name" value="POZ domain"/>
    <property type="match status" value="1"/>
</dbReference>
<dbReference type="Proteomes" id="UP000836841">
    <property type="component" value="Chromosome 6"/>
</dbReference>
<protein>
    <recommendedName>
        <fullName evidence="4">SKP1-like protein</fullName>
    </recommendedName>
</protein>
<dbReference type="CDD" id="cd18322">
    <property type="entry name" value="BTB_POZ_SKP1"/>
    <property type="match status" value="1"/>
</dbReference>
<dbReference type="Gene3D" id="3.30.710.10">
    <property type="entry name" value="Potassium Channel Kv1.1, Chain A"/>
    <property type="match status" value="1"/>
</dbReference>
<dbReference type="InterPro" id="IPR016897">
    <property type="entry name" value="SKP1"/>
</dbReference>
<dbReference type="FunFam" id="3.30.710.10:FF:000026">
    <property type="entry name" value="E3 ubiquitin ligase complex SCF subunit"/>
    <property type="match status" value="1"/>
</dbReference>
<dbReference type="GO" id="GO:0016567">
    <property type="term" value="P:protein ubiquitination"/>
    <property type="evidence" value="ECO:0007669"/>
    <property type="project" value="UniProtKB-UniRule"/>
</dbReference>
<proteinExistence type="inferred from homology"/>
<dbReference type="Pfam" id="PF03931">
    <property type="entry name" value="Skp1_POZ"/>
    <property type="match status" value="1"/>
</dbReference>
<keyword evidence="3 4" id="KW-0833">Ubl conjugation pathway</keyword>
<evidence type="ECO:0000313" key="7">
    <source>
        <dbReference type="EMBL" id="CAH2070441.1"/>
    </source>
</evidence>
<dbReference type="InterPro" id="IPR001232">
    <property type="entry name" value="SKP1-like"/>
</dbReference>
<dbReference type="Pfam" id="PF01466">
    <property type="entry name" value="Skp1"/>
    <property type="match status" value="1"/>
</dbReference>
<evidence type="ECO:0000256" key="4">
    <source>
        <dbReference type="PIRNR" id="PIRNR028729"/>
    </source>
</evidence>